<keyword evidence="4" id="KW-0378">Hydrolase</keyword>
<evidence type="ECO:0000256" key="2">
    <source>
        <dbReference type="SAM" id="Phobius"/>
    </source>
</evidence>
<gene>
    <name evidence="4" type="ORF">BJ970_003463</name>
</gene>
<dbReference type="EMBL" id="JACHIW010000001">
    <property type="protein sequence ID" value="MBB5155929.1"/>
    <property type="molecule type" value="Genomic_DNA"/>
</dbReference>
<dbReference type="GO" id="GO:0008168">
    <property type="term" value="F:methyltransferase activity"/>
    <property type="evidence" value="ECO:0007669"/>
    <property type="project" value="UniProtKB-KW"/>
</dbReference>
<dbReference type="GO" id="GO:0032259">
    <property type="term" value="P:methylation"/>
    <property type="evidence" value="ECO:0007669"/>
    <property type="project" value="UniProtKB-KW"/>
</dbReference>
<dbReference type="InterPro" id="IPR000045">
    <property type="entry name" value="Prepilin_IV_endopep_pep"/>
</dbReference>
<proteinExistence type="inferred from homology"/>
<keyword evidence="5" id="KW-1185">Reference proteome</keyword>
<dbReference type="PANTHER" id="PTHR30487:SF0">
    <property type="entry name" value="PREPILIN LEADER PEPTIDASE_N-METHYLTRANSFERASE-RELATED"/>
    <property type="match status" value="1"/>
</dbReference>
<feature type="transmembrane region" description="Helical" evidence="2">
    <location>
        <begin position="122"/>
        <end position="145"/>
    </location>
</feature>
<dbReference type="AlphaFoldDB" id="A0A840QBJ8"/>
<feature type="transmembrane region" description="Helical" evidence="2">
    <location>
        <begin position="63"/>
        <end position="80"/>
    </location>
</feature>
<feature type="transmembrane region" description="Helical" evidence="2">
    <location>
        <begin position="193"/>
        <end position="213"/>
    </location>
</feature>
<name>A0A840QBJ8_9PSEU</name>
<comment type="similarity">
    <text evidence="1">Belongs to the peptidase A24 family.</text>
</comment>
<protein>
    <submittedName>
        <fullName evidence="4">Leader peptidase (Prepilin peptidase)/N-methyltransferase</fullName>
        <ecNumber evidence="4">2.1.1.-</ecNumber>
        <ecNumber evidence="4">3.4.23.43</ecNumber>
    </submittedName>
</protein>
<dbReference type="PANTHER" id="PTHR30487">
    <property type="entry name" value="TYPE 4 PREPILIN-LIKE PROTEINS LEADER PEPTIDE-PROCESSING ENZYME"/>
    <property type="match status" value="1"/>
</dbReference>
<dbReference type="EC" id="3.4.23.43" evidence="4"/>
<feature type="transmembrane region" description="Helical" evidence="2">
    <location>
        <begin position="38"/>
        <end position="56"/>
    </location>
</feature>
<feature type="transmembrane region" description="Helical" evidence="2">
    <location>
        <begin position="92"/>
        <end position="110"/>
    </location>
</feature>
<keyword evidence="2" id="KW-0812">Transmembrane</keyword>
<accession>A0A840QBJ8</accession>
<dbReference type="Proteomes" id="UP000584374">
    <property type="component" value="Unassembled WGS sequence"/>
</dbReference>
<comment type="caution">
    <text evidence="4">The sequence shown here is derived from an EMBL/GenBank/DDBJ whole genome shotgun (WGS) entry which is preliminary data.</text>
</comment>
<evidence type="ECO:0000313" key="4">
    <source>
        <dbReference type="EMBL" id="MBB5155929.1"/>
    </source>
</evidence>
<evidence type="ECO:0000313" key="5">
    <source>
        <dbReference type="Proteomes" id="UP000584374"/>
    </source>
</evidence>
<dbReference type="GO" id="GO:0004190">
    <property type="term" value="F:aspartic-type endopeptidase activity"/>
    <property type="evidence" value="ECO:0007669"/>
    <property type="project" value="UniProtKB-EC"/>
</dbReference>
<feature type="domain" description="Prepilin type IV endopeptidase peptidase" evidence="3">
    <location>
        <begin position="70"/>
        <end position="183"/>
    </location>
</feature>
<dbReference type="GO" id="GO:0005886">
    <property type="term" value="C:plasma membrane"/>
    <property type="evidence" value="ECO:0007669"/>
    <property type="project" value="TreeGrafter"/>
</dbReference>
<evidence type="ECO:0000256" key="1">
    <source>
        <dbReference type="ARBA" id="ARBA00005801"/>
    </source>
</evidence>
<dbReference type="Gene3D" id="1.20.120.1220">
    <property type="match status" value="1"/>
</dbReference>
<sequence>MNEWWVIAAWSLLGGAVGAVMSGPTRRLLAVRAEGHSLVAATAFIPAMGVLFGLFAWRTGLHVALLAYSVLAIVCVPLAVIDLVEQRMPTKLLLPAYPALVLLFGLATVVDHDAAAMVRSLLGMTSLFVFYLAIALVATGSMGAADVRLAGLLGLALAWQGWTTLAAGAILGLLYGALAGAVLIALRRASRHTPIPFGPALIAGAFTALLIPFD</sequence>
<keyword evidence="2" id="KW-1133">Transmembrane helix</keyword>
<organism evidence="4 5">
    <name type="scientific">Saccharopolyspora phatthalungensis</name>
    <dbReference type="NCBI Taxonomy" id="664693"/>
    <lineage>
        <taxon>Bacteria</taxon>
        <taxon>Bacillati</taxon>
        <taxon>Actinomycetota</taxon>
        <taxon>Actinomycetes</taxon>
        <taxon>Pseudonocardiales</taxon>
        <taxon>Pseudonocardiaceae</taxon>
        <taxon>Saccharopolyspora</taxon>
    </lineage>
</organism>
<dbReference type="Pfam" id="PF01478">
    <property type="entry name" value="Peptidase_A24"/>
    <property type="match status" value="1"/>
</dbReference>
<keyword evidence="4" id="KW-0808">Transferase</keyword>
<dbReference type="InterPro" id="IPR050882">
    <property type="entry name" value="Prepilin_peptidase/N-MTase"/>
</dbReference>
<feature type="transmembrane region" description="Helical" evidence="2">
    <location>
        <begin position="165"/>
        <end position="186"/>
    </location>
</feature>
<dbReference type="GO" id="GO:0006465">
    <property type="term" value="P:signal peptide processing"/>
    <property type="evidence" value="ECO:0007669"/>
    <property type="project" value="TreeGrafter"/>
</dbReference>
<reference evidence="4 5" key="1">
    <citation type="submission" date="2020-08" db="EMBL/GenBank/DDBJ databases">
        <title>Sequencing the genomes of 1000 actinobacteria strains.</title>
        <authorList>
            <person name="Klenk H.-P."/>
        </authorList>
    </citation>
    <scope>NUCLEOTIDE SEQUENCE [LARGE SCALE GENOMIC DNA]</scope>
    <source>
        <strain evidence="4 5">DSM 45584</strain>
    </source>
</reference>
<keyword evidence="4" id="KW-0489">Methyltransferase</keyword>
<dbReference type="EC" id="2.1.1.-" evidence="4"/>
<evidence type="ECO:0000259" key="3">
    <source>
        <dbReference type="Pfam" id="PF01478"/>
    </source>
</evidence>
<keyword evidence="2" id="KW-0472">Membrane</keyword>